<keyword evidence="5" id="KW-1185">Reference proteome</keyword>
<feature type="domain" description="Carbohydrate kinase PfkB" evidence="3">
    <location>
        <begin position="15"/>
        <end position="283"/>
    </location>
</feature>
<comment type="caution">
    <text evidence="4">The sequence shown here is derived from an EMBL/GenBank/DDBJ whole genome shotgun (WGS) entry which is preliminary data.</text>
</comment>
<dbReference type="InterPro" id="IPR011611">
    <property type="entry name" value="PfkB_dom"/>
</dbReference>
<evidence type="ECO:0000256" key="2">
    <source>
        <dbReference type="ARBA" id="ARBA00022777"/>
    </source>
</evidence>
<evidence type="ECO:0000313" key="4">
    <source>
        <dbReference type="EMBL" id="GLH97610.1"/>
    </source>
</evidence>
<keyword evidence="2" id="KW-0418">Kinase</keyword>
<dbReference type="PANTHER" id="PTHR10584">
    <property type="entry name" value="SUGAR KINASE"/>
    <property type="match status" value="1"/>
</dbReference>
<dbReference type="Proteomes" id="UP001144280">
    <property type="component" value="Unassembled WGS sequence"/>
</dbReference>
<protein>
    <recommendedName>
        <fullName evidence="3">Carbohydrate kinase PfkB domain-containing protein</fullName>
    </recommendedName>
</protein>
<proteinExistence type="predicted"/>
<organism evidence="4 5">
    <name type="scientific">Phytohabitans aurantiacus</name>
    <dbReference type="NCBI Taxonomy" id="3016789"/>
    <lineage>
        <taxon>Bacteria</taxon>
        <taxon>Bacillati</taxon>
        <taxon>Actinomycetota</taxon>
        <taxon>Actinomycetes</taxon>
        <taxon>Micromonosporales</taxon>
        <taxon>Micromonosporaceae</taxon>
    </lineage>
</organism>
<name>A0ABQ5QTK9_9ACTN</name>
<dbReference type="Gene3D" id="3.40.1190.20">
    <property type="match status" value="1"/>
</dbReference>
<accession>A0ABQ5QTK9</accession>
<evidence type="ECO:0000256" key="1">
    <source>
        <dbReference type="ARBA" id="ARBA00022679"/>
    </source>
</evidence>
<sequence length="312" mass="32702">MASRIVVAGVSSLAVHLPVSGFPVEYEPVVSPPWVDTGPGGAGAQIATILRSLGDDVELCTVVGADPVGSVLRGQLRSAGLDGPAVVEGPASSQCVILVAPDGRRMVYPHLSVVNTVRYPEDRFVEALAGADLAVLTNTDFVRALLPPAVLRGVPVAVDVNVIADLDEPYYQPWLDVADIIFCSHERLPCPPRQWIAEVLTRHPGAAMAGVGRGPRGSMLGLRDGQLVTAGAVAPLGVRNTSSAGDSLFAAFLHGWLATGNPVEALSDAVVFAGWRIGHRQPTSVTLCADDLAGLRSRHPVRISLGWWDAGE</sequence>
<dbReference type="InterPro" id="IPR002173">
    <property type="entry name" value="Carboh/pur_kinase_PfkB_CS"/>
</dbReference>
<dbReference type="Pfam" id="PF00294">
    <property type="entry name" value="PfkB"/>
    <property type="match status" value="1"/>
</dbReference>
<dbReference type="InterPro" id="IPR029056">
    <property type="entry name" value="Ribokinase-like"/>
</dbReference>
<dbReference type="PANTHER" id="PTHR10584:SF166">
    <property type="entry name" value="RIBOKINASE"/>
    <property type="match status" value="1"/>
</dbReference>
<gene>
    <name evidence="4" type="ORF">Pa4123_28850</name>
</gene>
<dbReference type="SUPFAM" id="SSF53613">
    <property type="entry name" value="Ribokinase-like"/>
    <property type="match status" value="1"/>
</dbReference>
<keyword evidence="1" id="KW-0808">Transferase</keyword>
<evidence type="ECO:0000259" key="3">
    <source>
        <dbReference type="Pfam" id="PF00294"/>
    </source>
</evidence>
<reference evidence="4" key="1">
    <citation type="submission" date="2022-12" db="EMBL/GenBank/DDBJ databases">
        <title>New Phytohabitans aurantiacus sp. RD004123 nov., an actinomycete isolated from soil.</title>
        <authorList>
            <person name="Triningsih D.W."/>
            <person name="Harunari E."/>
            <person name="Igarashi Y."/>
        </authorList>
    </citation>
    <scope>NUCLEOTIDE SEQUENCE</scope>
    <source>
        <strain evidence="4">RD004123</strain>
    </source>
</reference>
<dbReference type="EMBL" id="BSDI01000011">
    <property type="protein sequence ID" value="GLH97610.1"/>
    <property type="molecule type" value="Genomic_DNA"/>
</dbReference>
<dbReference type="PROSITE" id="PS00584">
    <property type="entry name" value="PFKB_KINASES_2"/>
    <property type="match status" value="1"/>
</dbReference>
<evidence type="ECO:0000313" key="5">
    <source>
        <dbReference type="Proteomes" id="UP001144280"/>
    </source>
</evidence>
<dbReference type="RefSeq" id="WP_281895652.1">
    <property type="nucleotide sequence ID" value="NZ_BSDI01000011.1"/>
</dbReference>